<evidence type="ECO:0000313" key="19">
    <source>
        <dbReference type="EMBL" id="MBD2184856.1"/>
    </source>
</evidence>
<dbReference type="Gene3D" id="1.10.8.500">
    <property type="entry name" value="HAMP domain in histidine kinase"/>
    <property type="match status" value="1"/>
</dbReference>
<dbReference type="SMART" id="SM00086">
    <property type="entry name" value="PAC"/>
    <property type="match status" value="2"/>
</dbReference>
<keyword evidence="6 14" id="KW-0812">Transmembrane</keyword>
<evidence type="ECO:0000256" key="13">
    <source>
        <dbReference type="SAM" id="Coils"/>
    </source>
</evidence>
<evidence type="ECO:0000259" key="18">
    <source>
        <dbReference type="PROSITE" id="PS50885"/>
    </source>
</evidence>
<dbReference type="InterPro" id="IPR004358">
    <property type="entry name" value="Sig_transdc_His_kin-like_C"/>
</dbReference>
<keyword evidence="9" id="KW-0067">ATP-binding</keyword>
<evidence type="ECO:0000256" key="6">
    <source>
        <dbReference type="ARBA" id="ARBA00022692"/>
    </source>
</evidence>
<dbReference type="FunFam" id="3.30.565.10:FF:000006">
    <property type="entry name" value="Sensor histidine kinase WalK"/>
    <property type="match status" value="1"/>
</dbReference>
<dbReference type="CDD" id="cd00082">
    <property type="entry name" value="HisKA"/>
    <property type="match status" value="1"/>
</dbReference>
<evidence type="ECO:0000256" key="7">
    <source>
        <dbReference type="ARBA" id="ARBA00022741"/>
    </source>
</evidence>
<feature type="domain" description="Histidine kinase" evidence="15">
    <location>
        <begin position="728"/>
        <end position="962"/>
    </location>
</feature>
<dbReference type="NCBIfam" id="TIGR00229">
    <property type="entry name" value="sensory_box"/>
    <property type="match status" value="2"/>
</dbReference>
<keyword evidence="5" id="KW-0808">Transferase</keyword>
<dbReference type="SUPFAM" id="SSF55785">
    <property type="entry name" value="PYP-like sensor domain (PAS domain)"/>
    <property type="match status" value="2"/>
</dbReference>
<dbReference type="Proteomes" id="UP000641646">
    <property type="component" value="Unassembled WGS sequence"/>
</dbReference>
<evidence type="ECO:0000256" key="5">
    <source>
        <dbReference type="ARBA" id="ARBA00022679"/>
    </source>
</evidence>
<evidence type="ECO:0000256" key="8">
    <source>
        <dbReference type="ARBA" id="ARBA00022777"/>
    </source>
</evidence>
<dbReference type="PANTHER" id="PTHR42878:SF7">
    <property type="entry name" value="SENSOR HISTIDINE KINASE GLRK"/>
    <property type="match status" value="1"/>
</dbReference>
<dbReference type="Pfam" id="PF02518">
    <property type="entry name" value="HATPase_c"/>
    <property type="match status" value="1"/>
</dbReference>
<evidence type="ECO:0000259" key="16">
    <source>
        <dbReference type="PROSITE" id="PS50112"/>
    </source>
</evidence>
<dbReference type="SUPFAM" id="SSF158472">
    <property type="entry name" value="HAMP domain-like"/>
    <property type="match status" value="1"/>
</dbReference>
<evidence type="ECO:0000259" key="17">
    <source>
        <dbReference type="PROSITE" id="PS50113"/>
    </source>
</evidence>
<dbReference type="PROSITE" id="PS50109">
    <property type="entry name" value="HIS_KIN"/>
    <property type="match status" value="1"/>
</dbReference>
<dbReference type="PRINTS" id="PR00344">
    <property type="entry name" value="BCTRLSENSOR"/>
</dbReference>
<comment type="subcellular location">
    <subcellularLocation>
        <location evidence="2">Membrane</location>
        <topology evidence="2">Multi-pass membrane protein</topology>
    </subcellularLocation>
</comment>
<feature type="domain" description="PAC" evidence="17">
    <location>
        <begin position="672"/>
        <end position="724"/>
    </location>
</feature>
<dbReference type="Gene3D" id="3.30.450.20">
    <property type="entry name" value="PAS domain"/>
    <property type="match status" value="3"/>
</dbReference>
<feature type="transmembrane region" description="Helical" evidence="14">
    <location>
        <begin position="20"/>
        <end position="42"/>
    </location>
</feature>
<evidence type="ECO:0000256" key="4">
    <source>
        <dbReference type="ARBA" id="ARBA00022553"/>
    </source>
</evidence>
<dbReference type="GO" id="GO:0016020">
    <property type="term" value="C:membrane"/>
    <property type="evidence" value="ECO:0007669"/>
    <property type="project" value="UniProtKB-SubCell"/>
</dbReference>
<reference evidence="19" key="2">
    <citation type="submission" date="2020-08" db="EMBL/GenBank/DDBJ databases">
        <authorList>
            <person name="Chen M."/>
            <person name="Teng W."/>
            <person name="Zhao L."/>
            <person name="Hu C."/>
            <person name="Zhou Y."/>
            <person name="Han B."/>
            <person name="Song L."/>
            <person name="Shu W."/>
        </authorList>
    </citation>
    <scope>NUCLEOTIDE SEQUENCE</scope>
    <source>
        <strain evidence="19">FACHB-1375</strain>
    </source>
</reference>
<evidence type="ECO:0000256" key="2">
    <source>
        <dbReference type="ARBA" id="ARBA00004141"/>
    </source>
</evidence>
<keyword evidence="4" id="KW-0597">Phosphoprotein</keyword>
<dbReference type="GO" id="GO:0006355">
    <property type="term" value="P:regulation of DNA-templated transcription"/>
    <property type="evidence" value="ECO:0007669"/>
    <property type="project" value="InterPro"/>
</dbReference>
<keyword evidence="11" id="KW-0902">Two-component regulatory system</keyword>
<dbReference type="EC" id="2.7.13.3" evidence="3"/>
<dbReference type="PROSITE" id="PS50885">
    <property type="entry name" value="HAMP"/>
    <property type="match status" value="1"/>
</dbReference>
<evidence type="ECO:0000259" key="15">
    <source>
        <dbReference type="PROSITE" id="PS50109"/>
    </source>
</evidence>
<dbReference type="InterPro" id="IPR036890">
    <property type="entry name" value="HATPase_C_sf"/>
</dbReference>
<dbReference type="GO" id="GO:0007234">
    <property type="term" value="P:osmosensory signaling via phosphorelay pathway"/>
    <property type="evidence" value="ECO:0007669"/>
    <property type="project" value="TreeGrafter"/>
</dbReference>
<dbReference type="SMART" id="SM00091">
    <property type="entry name" value="PAS"/>
    <property type="match status" value="2"/>
</dbReference>
<dbReference type="InterPro" id="IPR013767">
    <property type="entry name" value="PAS_fold"/>
</dbReference>
<comment type="catalytic activity">
    <reaction evidence="1">
        <text>ATP + protein L-histidine = ADP + protein N-phospho-L-histidine.</text>
        <dbReference type="EC" id="2.7.13.3"/>
    </reaction>
</comment>
<dbReference type="GO" id="GO:0005524">
    <property type="term" value="F:ATP binding"/>
    <property type="evidence" value="ECO:0007669"/>
    <property type="project" value="UniProtKB-KW"/>
</dbReference>
<keyword evidence="13" id="KW-0175">Coiled coil</keyword>
<comment type="caution">
    <text evidence="19">The sequence shown here is derived from an EMBL/GenBank/DDBJ whole genome shotgun (WGS) entry which is preliminary data.</text>
</comment>
<dbReference type="InterPro" id="IPR003661">
    <property type="entry name" value="HisK_dim/P_dom"/>
</dbReference>
<dbReference type="FunFam" id="1.10.287.130:FF:000001">
    <property type="entry name" value="Two-component sensor histidine kinase"/>
    <property type="match status" value="1"/>
</dbReference>
<evidence type="ECO:0000256" key="10">
    <source>
        <dbReference type="ARBA" id="ARBA00022989"/>
    </source>
</evidence>
<dbReference type="RefSeq" id="WP_190472075.1">
    <property type="nucleotide sequence ID" value="NZ_JACJPW010000097.1"/>
</dbReference>
<dbReference type="PROSITE" id="PS50112">
    <property type="entry name" value="PAS"/>
    <property type="match status" value="1"/>
</dbReference>
<dbReference type="SMART" id="SM00387">
    <property type="entry name" value="HATPase_c"/>
    <property type="match status" value="1"/>
</dbReference>
<keyword evidence="10 14" id="KW-1133">Transmembrane helix</keyword>
<dbReference type="InterPro" id="IPR035965">
    <property type="entry name" value="PAS-like_dom_sf"/>
</dbReference>
<keyword evidence="8" id="KW-0418">Kinase</keyword>
<dbReference type="Gene3D" id="3.30.565.10">
    <property type="entry name" value="Histidine kinase-like ATPase, C-terminal domain"/>
    <property type="match status" value="1"/>
</dbReference>
<dbReference type="AlphaFoldDB" id="A0A926VIZ1"/>
<dbReference type="Pfam" id="PF00512">
    <property type="entry name" value="HisKA"/>
    <property type="match status" value="1"/>
</dbReference>
<sequence length="965" mass="108907">MTERASLLQRCYQGWANIPIRVLLTVPFMLQLVGAVGIVGYLSDRSGQQSVRELADQLTQQVSLRIHDRLTIYLHTSQDVVAANYLAVQQGTLDLKNFEQLQQQFWQQVTLNPLIEGVLFSNEEAEVIAYGRFQSEEIVKESEKVTGENLSVGMPFFYSLKSNDLGKRKYYLVDLKGNPRKLIYTFKIDNRIAPWYRYGKAARQQTWSPICVYKILPTLGIYALAPIYDATGKWRGVFASDFTLAALNTFLNQLKFSPSGQTFIMERSGNLVATSTLEIPFVKPALGEPTRLLAVNSKDTLTRDIARQLTHKFGNLSTLQTTQQLTLMSNHERQFVRVTPYQDRYGLDWLVVVIVPESDFMADIHANTQRTWLLCGLTLLVAAGTGMLSARWIARPIYRLQQAAEALAERQLDYPVEISGVGEVARLTIAFQRMAHQLKTSFRSLQESEQRFEHLLHNVPVGISVFDSTGNQILLNQLGETILGRGNLPNLSLEELSAAYQIYQAGTNQLYPVEQLPVTQALRGETTFVDDMEIEVKGERVALEIHAIPFFDAAGNLLYAILAFQDITKRRQAERILTDYSRELEHQIAERTQELQRSEERFRSAFEDAPIGMALVALDGRFIRVNRSLCQILGNSQEELLTKTFPEITHPDDVATNLEQVQRAIAGEINIYQVQLRYLHQQGHIVWALVNVSVVRDSREYPIYFIAQIQDISDRYAIEQMKNEFISIVSHELRTPLTAIHGSLGILESGIYHNNSEKFNHLISIALNNSDRLVRLVNDILDLERLESQKTELVKEACEVTDLIEQAVETVQPLADTAKIHLDWTPLAVSVWAAPDAIVQTLTNLLSNAIKFSPAGSTVSVKAEVIEAKDSNREKVRENTHTSLPYILFSTCDRGRGIPADKLETIFGRFQQVDVQDSRHKGGTGLGLAICKSIVQQHQGQIWVESLWGTGSTFYFTLPVQPPAE</sequence>
<dbReference type="CDD" id="cd16922">
    <property type="entry name" value="HATPase_EvgS-ArcB-TorS-like"/>
    <property type="match status" value="1"/>
</dbReference>
<dbReference type="CDD" id="cd06225">
    <property type="entry name" value="HAMP"/>
    <property type="match status" value="1"/>
</dbReference>
<evidence type="ECO:0000256" key="11">
    <source>
        <dbReference type="ARBA" id="ARBA00023012"/>
    </source>
</evidence>
<dbReference type="InterPro" id="IPR001610">
    <property type="entry name" value="PAC"/>
</dbReference>
<dbReference type="GO" id="GO:0000155">
    <property type="term" value="F:phosphorelay sensor kinase activity"/>
    <property type="evidence" value="ECO:0007669"/>
    <property type="project" value="InterPro"/>
</dbReference>
<dbReference type="InterPro" id="IPR050351">
    <property type="entry name" value="BphY/WalK/GraS-like"/>
</dbReference>
<dbReference type="PANTHER" id="PTHR42878">
    <property type="entry name" value="TWO-COMPONENT HISTIDINE KINASE"/>
    <property type="match status" value="1"/>
</dbReference>
<dbReference type="SMART" id="SM00388">
    <property type="entry name" value="HisKA"/>
    <property type="match status" value="1"/>
</dbReference>
<feature type="domain" description="PAS" evidence="16">
    <location>
        <begin position="598"/>
        <end position="668"/>
    </location>
</feature>
<name>A0A926VIZ1_9CYAN</name>
<gene>
    <name evidence="19" type="ORF">H6G03_27925</name>
</gene>
<evidence type="ECO:0000256" key="3">
    <source>
        <dbReference type="ARBA" id="ARBA00012438"/>
    </source>
</evidence>
<proteinExistence type="predicted"/>
<reference evidence="19" key="1">
    <citation type="journal article" date="2015" name="ISME J.">
        <title>Draft Genome Sequence of Streptomyces incarnatus NRRL8089, which Produces the Nucleoside Antibiotic Sinefungin.</title>
        <authorList>
            <person name="Oshima K."/>
            <person name="Hattori M."/>
            <person name="Shimizu H."/>
            <person name="Fukuda K."/>
            <person name="Nemoto M."/>
            <person name="Inagaki K."/>
            <person name="Tamura T."/>
        </authorList>
    </citation>
    <scope>NUCLEOTIDE SEQUENCE</scope>
    <source>
        <strain evidence="19">FACHB-1375</strain>
    </source>
</reference>
<dbReference type="InterPro" id="IPR003594">
    <property type="entry name" value="HATPase_dom"/>
</dbReference>
<keyword evidence="7" id="KW-0547">Nucleotide-binding</keyword>
<dbReference type="InterPro" id="IPR003660">
    <property type="entry name" value="HAMP_dom"/>
</dbReference>
<organism evidence="19 20">
    <name type="scientific">Aerosakkonema funiforme FACHB-1375</name>
    <dbReference type="NCBI Taxonomy" id="2949571"/>
    <lineage>
        <taxon>Bacteria</taxon>
        <taxon>Bacillati</taxon>
        <taxon>Cyanobacteriota</taxon>
        <taxon>Cyanophyceae</taxon>
        <taxon>Oscillatoriophycideae</taxon>
        <taxon>Aerosakkonematales</taxon>
        <taxon>Aerosakkonemataceae</taxon>
        <taxon>Aerosakkonema</taxon>
    </lineage>
</organism>
<evidence type="ECO:0000256" key="14">
    <source>
        <dbReference type="SAM" id="Phobius"/>
    </source>
</evidence>
<dbReference type="InterPro" id="IPR000014">
    <property type="entry name" value="PAS"/>
</dbReference>
<feature type="domain" description="PAC" evidence="17">
    <location>
        <begin position="522"/>
        <end position="579"/>
    </location>
</feature>
<dbReference type="Pfam" id="PF08447">
    <property type="entry name" value="PAS_3"/>
    <property type="match status" value="1"/>
</dbReference>
<dbReference type="GO" id="GO:0030295">
    <property type="term" value="F:protein kinase activator activity"/>
    <property type="evidence" value="ECO:0007669"/>
    <property type="project" value="TreeGrafter"/>
</dbReference>
<evidence type="ECO:0000256" key="9">
    <source>
        <dbReference type="ARBA" id="ARBA00022840"/>
    </source>
</evidence>
<dbReference type="EMBL" id="JACJPW010000097">
    <property type="protein sequence ID" value="MBD2184856.1"/>
    <property type="molecule type" value="Genomic_DNA"/>
</dbReference>
<dbReference type="SUPFAM" id="SSF55874">
    <property type="entry name" value="ATPase domain of HSP90 chaperone/DNA topoisomerase II/histidine kinase"/>
    <property type="match status" value="1"/>
</dbReference>
<dbReference type="Gene3D" id="1.10.287.130">
    <property type="match status" value="1"/>
</dbReference>
<evidence type="ECO:0000256" key="12">
    <source>
        <dbReference type="ARBA" id="ARBA00023136"/>
    </source>
</evidence>
<dbReference type="InterPro" id="IPR013655">
    <property type="entry name" value="PAS_fold_3"/>
</dbReference>
<evidence type="ECO:0000256" key="1">
    <source>
        <dbReference type="ARBA" id="ARBA00000085"/>
    </source>
</evidence>
<protein>
    <recommendedName>
        <fullName evidence="3">histidine kinase</fullName>
        <ecNumber evidence="3">2.7.13.3</ecNumber>
    </recommendedName>
</protein>
<accession>A0A926VIZ1</accession>
<dbReference type="PROSITE" id="PS50113">
    <property type="entry name" value="PAC"/>
    <property type="match status" value="2"/>
</dbReference>
<dbReference type="GO" id="GO:0000156">
    <property type="term" value="F:phosphorelay response regulator activity"/>
    <property type="evidence" value="ECO:0007669"/>
    <property type="project" value="TreeGrafter"/>
</dbReference>
<dbReference type="Pfam" id="PF00672">
    <property type="entry name" value="HAMP"/>
    <property type="match status" value="1"/>
</dbReference>
<dbReference type="CDD" id="cd00130">
    <property type="entry name" value="PAS"/>
    <property type="match status" value="1"/>
</dbReference>
<feature type="domain" description="HAMP" evidence="18">
    <location>
        <begin position="391"/>
        <end position="443"/>
    </location>
</feature>
<evidence type="ECO:0000313" key="20">
    <source>
        <dbReference type="Proteomes" id="UP000641646"/>
    </source>
</evidence>
<dbReference type="SMART" id="SM00304">
    <property type="entry name" value="HAMP"/>
    <property type="match status" value="1"/>
</dbReference>
<keyword evidence="20" id="KW-1185">Reference proteome</keyword>
<dbReference type="InterPro" id="IPR036097">
    <property type="entry name" value="HisK_dim/P_sf"/>
</dbReference>
<dbReference type="InterPro" id="IPR000700">
    <property type="entry name" value="PAS-assoc_C"/>
</dbReference>
<dbReference type="SUPFAM" id="SSF47384">
    <property type="entry name" value="Homodimeric domain of signal transducing histidine kinase"/>
    <property type="match status" value="1"/>
</dbReference>
<dbReference type="Pfam" id="PF00989">
    <property type="entry name" value="PAS"/>
    <property type="match status" value="1"/>
</dbReference>
<dbReference type="InterPro" id="IPR005467">
    <property type="entry name" value="His_kinase_dom"/>
</dbReference>
<keyword evidence="12 14" id="KW-0472">Membrane</keyword>
<feature type="coiled-coil region" evidence="13">
    <location>
        <begin position="570"/>
        <end position="601"/>
    </location>
</feature>